<feature type="region of interest" description="Disordered" evidence="11">
    <location>
        <begin position="93"/>
        <end position="117"/>
    </location>
</feature>
<keyword evidence="2 12" id="KW-0732">Signal</keyword>
<dbReference type="CDD" id="cd07567">
    <property type="entry name" value="biotinidase_like"/>
    <property type="match status" value="1"/>
</dbReference>
<dbReference type="FunFam" id="3.60.110.10:FF:000001">
    <property type="entry name" value="biotinidase isoform X1"/>
    <property type="match status" value="1"/>
</dbReference>
<dbReference type="GO" id="GO:0006768">
    <property type="term" value="P:biotin metabolic process"/>
    <property type="evidence" value="ECO:0007669"/>
    <property type="project" value="TreeGrafter"/>
</dbReference>
<comment type="catalytic activity">
    <reaction evidence="8">
        <text>biocytin + H2O = biotin + L-lysine</text>
        <dbReference type="Rhea" id="RHEA:77171"/>
        <dbReference type="ChEBI" id="CHEBI:15377"/>
        <dbReference type="ChEBI" id="CHEBI:32551"/>
        <dbReference type="ChEBI" id="CHEBI:57586"/>
        <dbReference type="ChEBI" id="CHEBI:195545"/>
        <dbReference type="EC" id="3.5.1.12"/>
    </reaction>
</comment>
<evidence type="ECO:0000256" key="8">
    <source>
        <dbReference type="ARBA" id="ARBA00043697"/>
    </source>
</evidence>
<protein>
    <recommendedName>
        <fullName evidence="7">Biotinidase</fullName>
        <ecNumber evidence="6">3.5.1.12</ecNumber>
    </recommendedName>
</protein>
<keyword evidence="4" id="KW-0325">Glycoprotein</keyword>
<feature type="domain" description="CN hydrolase" evidence="13">
    <location>
        <begin position="108"/>
        <end position="393"/>
    </location>
</feature>
<feature type="signal peptide" evidence="12">
    <location>
        <begin position="1"/>
        <end position="22"/>
    </location>
</feature>
<dbReference type="PROSITE" id="PS50263">
    <property type="entry name" value="CN_HYDROLASE"/>
    <property type="match status" value="1"/>
</dbReference>
<dbReference type="Pfam" id="PF19018">
    <property type="entry name" value="Vanin_C"/>
    <property type="match status" value="1"/>
</dbReference>
<dbReference type="PIRSF" id="PIRSF011861">
    <property type="entry name" value="Biotinidase"/>
    <property type="match status" value="1"/>
</dbReference>
<dbReference type="InterPro" id="IPR036526">
    <property type="entry name" value="C-N_Hydrolase_sf"/>
</dbReference>
<evidence type="ECO:0000313" key="15">
    <source>
        <dbReference type="Proteomes" id="UP000030759"/>
    </source>
</evidence>
<evidence type="ECO:0000256" key="7">
    <source>
        <dbReference type="ARBA" id="ARBA00039680"/>
    </source>
</evidence>
<evidence type="ECO:0000256" key="11">
    <source>
        <dbReference type="SAM" id="MobiDB-lite"/>
    </source>
</evidence>
<dbReference type="InterPro" id="IPR043957">
    <property type="entry name" value="Vanin_C"/>
</dbReference>
<dbReference type="Proteomes" id="UP000030759">
    <property type="component" value="Unassembled WGS sequence"/>
</dbReference>
<evidence type="ECO:0000256" key="3">
    <source>
        <dbReference type="ARBA" id="ARBA00022801"/>
    </source>
</evidence>
<evidence type="ECO:0000256" key="1">
    <source>
        <dbReference type="ARBA" id="ARBA00008225"/>
    </source>
</evidence>
<comment type="function">
    <text evidence="5">Catalytic release of biotin from biocytin, the product of biotin-dependent carboxylases degradation.</text>
</comment>
<organism evidence="14 15">
    <name type="scientific">Cricetulus griseus</name>
    <name type="common">Chinese hamster</name>
    <name type="synonym">Cricetulus barabensis griseus</name>
    <dbReference type="NCBI Taxonomy" id="10029"/>
    <lineage>
        <taxon>Eukaryota</taxon>
        <taxon>Metazoa</taxon>
        <taxon>Chordata</taxon>
        <taxon>Craniata</taxon>
        <taxon>Vertebrata</taxon>
        <taxon>Euteleostomi</taxon>
        <taxon>Mammalia</taxon>
        <taxon>Eutheria</taxon>
        <taxon>Euarchontoglires</taxon>
        <taxon>Glires</taxon>
        <taxon>Rodentia</taxon>
        <taxon>Myomorpha</taxon>
        <taxon>Muroidea</taxon>
        <taxon>Cricetidae</taxon>
        <taxon>Cricetinae</taxon>
        <taxon>Cricetulus</taxon>
    </lineage>
</organism>
<proteinExistence type="inferred from homology"/>
<evidence type="ECO:0000256" key="2">
    <source>
        <dbReference type="ARBA" id="ARBA00022729"/>
    </source>
</evidence>
<reference evidence="15" key="1">
    <citation type="journal article" date="2013" name="Nat. Biotechnol.">
        <title>Chinese hamster genome sequenced from sorted chromosomes.</title>
        <authorList>
            <person name="Brinkrolf K."/>
            <person name="Rupp O."/>
            <person name="Laux H."/>
            <person name="Kollin F."/>
            <person name="Ernst W."/>
            <person name="Linke B."/>
            <person name="Kofler R."/>
            <person name="Romand S."/>
            <person name="Hesse F."/>
            <person name="Budach W.E."/>
            <person name="Galosy S."/>
            <person name="Muller D."/>
            <person name="Noll T."/>
            <person name="Wienberg J."/>
            <person name="Jostock T."/>
            <person name="Leonard M."/>
            <person name="Grillari J."/>
            <person name="Tauch A."/>
            <person name="Goesmann A."/>
            <person name="Helk B."/>
            <person name="Mott J.E."/>
            <person name="Puhler A."/>
            <person name="Borth N."/>
        </authorList>
    </citation>
    <scope>NUCLEOTIDE SEQUENCE [LARGE SCALE GENOMIC DNA]</scope>
    <source>
        <strain evidence="15">17A/GY</strain>
    </source>
</reference>
<dbReference type="EMBL" id="KE664309">
    <property type="protein sequence ID" value="ERE90059.1"/>
    <property type="molecule type" value="Genomic_DNA"/>
</dbReference>
<dbReference type="InterPro" id="IPR003010">
    <property type="entry name" value="C-N_Hydrolase"/>
</dbReference>
<accession>A0A061ILN6</accession>
<feature type="active site" description="Nucleophile" evidence="9">
    <location>
        <position position="282"/>
    </location>
</feature>
<evidence type="ECO:0000256" key="4">
    <source>
        <dbReference type="ARBA" id="ARBA00023180"/>
    </source>
</evidence>
<gene>
    <name evidence="14" type="ORF">H671_1g1914</name>
</gene>
<feature type="coiled-coil region" evidence="10">
    <location>
        <begin position="54"/>
        <end position="81"/>
    </location>
</feature>
<keyword evidence="10" id="KW-0175">Coiled coil</keyword>
<dbReference type="Gene3D" id="3.60.110.10">
    <property type="entry name" value="Carbon-nitrogen hydrolase"/>
    <property type="match status" value="1"/>
</dbReference>
<comment type="similarity">
    <text evidence="1">Belongs to the carbon-nitrogen hydrolase superfamily. BTD/VNN family.</text>
</comment>
<keyword evidence="3 14" id="KW-0378">Hydrolase</keyword>
<evidence type="ECO:0000256" key="10">
    <source>
        <dbReference type="SAM" id="Coils"/>
    </source>
</evidence>
<evidence type="ECO:0000256" key="9">
    <source>
        <dbReference type="PIRSR" id="PIRSR011861-1"/>
    </source>
</evidence>
<dbReference type="AlphaFoldDB" id="A0A061ILN6"/>
<dbReference type="Pfam" id="PF00795">
    <property type="entry name" value="CN_hydrolase"/>
    <property type="match status" value="1"/>
</dbReference>
<dbReference type="PANTHER" id="PTHR10609:SF14">
    <property type="entry name" value="BIOTINIDASE"/>
    <property type="match status" value="1"/>
</dbReference>
<dbReference type="EC" id="3.5.1.12" evidence="6"/>
<evidence type="ECO:0000256" key="12">
    <source>
        <dbReference type="SAM" id="SignalP"/>
    </source>
</evidence>
<evidence type="ECO:0000259" key="13">
    <source>
        <dbReference type="PROSITE" id="PS50263"/>
    </source>
</evidence>
<evidence type="ECO:0000256" key="5">
    <source>
        <dbReference type="ARBA" id="ARBA00037073"/>
    </source>
</evidence>
<name>A0A061ILN6_CRIGR</name>
<dbReference type="PANTHER" id="PTHR10609">
    <property type="entry name" value="BIOTINIDASE-RELATED"/>
    <property type="match status" value="1"/>
</dbReference>
<sequence length="580" mass="64437">MSGACTAPALFLLLGCSALALGVGSGSPEHRDAEYYVAAVYEHRSVLSPNPLELSSRQKALELMKQNLDVYEQQVMAAAQKARAALSSCRRASCSEPGETPGSQGPPEKSGSPLLASPSVRGDYRILYLELPYMDPGWTQGVQIIVFPEDGIHGFNFTRTSIYPFLDFMPSPSLVKWNPCLEPFRFNDTEVLQRLSCMAMKGQMFLVANLGTKQPCLRSDPECPHDGRYQFNTNVVFSNNGTLVDRYRKHNLYFEAAFDTPANVDLITFDTPFAGKFGMFTCFDILFFDPTIRLLRDSEVKHIVYPTAWMNQLPLLAAIEIQKALATAFGVSVLAANIHHPTLGMTGSGIHTPLQSFWYHDMDNPDGHLIIAQVATNPQGLVGKENATSEMDPSHSKFLKIVSGDPYCEKDAQEVHCDEAAKWNMNAPPTFHSEMMYDNFTLVPVWGKEGYLQVCSNSLCCHLLYERPTLSKELYALGVFDGLHTVHGTYYIQVCALVKCGGLGFDTCGQEITEAQGLFDFHLWGNFSTSFIFPLFLTSGMTLDTPNQLGWENDHYFLRKSGLSSGLVTAALYGRLYERD</sequence>
<dbReference type="InterPro" id="IPR040154">
    <property type="entry name" value="Biotinidase/VNN"/>
</dbReference>
<evidence type="ECO:0000256" key="6">
    <source>
        <dbReference type="ARBA" id="ARBA00039012"/>
    </source>
</evidence>
<dbReference type="GO" id="GO:0047708">
    <property type="term" value="F:biotinidase activity"/>
    <property type="evidence" value="ECO:0007669"/>
    <property type="project" value="UniProtKB-EC"/>
</dbReference>
<feature type="active site" description="Proton acceptor" evidence="9">
    <location>
        <position position="149"/>
    </location>
</feature>
<dbReference type="InterPro" id="IPR012101">
    <property type="entry name" value="Biotinidase-like_euk"/>
</dbReference>
<dbReference type="SUPFAM" id="SSF56317">
    <property type="entry name" value="Carbon-nitrogen hydrolase"/>
    <property type="match status" value="1"/>
</dbReference>
<feature type="chain" id="PRO_5001605423" description="Biotinidase" evidence="12">
    <location>
        <begin position="23"/>
        <end position="580"/>
    </location>
</feature>
<feature type="active site" description="Proton donor" evidence="9">
    <location>
        <position position="249"/>
    </location>
</feature>
<evidence type="ECO:0000313" key="14">
    <source>
        <dbReference type="EMBL" id="ERE90059.1"/>
    </source>
</evidence>